<evidence type="ECO:0000313" key="1">
    <source>
        <dbReference type="EMBL" id="KAG6667037.1"/>
    </source>
</evidence>
<organism evidence="1 2">
    <name type="scientific">Carya illinoinensis</name>
    <name type="common">Pecan</name>
    <dbReference type="NCBI Taxonomy" id="32201"/>
    <lineage>
        <taxon>Eukaryota</taxon>
        <taxon>Viridiplantae</taxon>
        <taxon>Streptophyta</taxon>
        <taxon>Embryophyta</taxon>
        <taxon>Tracheophyta</taxon>
        <taxon>Spermatophyta</taxon>
        <taxon>Magnoliopsida</taxon>
        <taxon>eudicotyledons</taxon>
        <taxon>Gunneridae</taxon>
        <taxon>Pentapetalae</taxon>
        <taxon>rosids</taxon>
        <taxon>fabids</taxon>
        <taxon>Fagales</taxon>
        <taxon>Juglandaceae</taxon>
        <taxon>Carya</taxon>
    </lineage>
</organism>
<sequence>MAWGLRDATMGLASSRGLRSWWLWCASLGYRRRQRGLRGALHLAVKEDKGDRVLCIGGLNRPRACGLRVSAMGLASSRGLRLWWLWCWLSKKTKGLLNFGRYLRSWEGGGG</sequence>
<proteinExistence type="predicted"/>
<name>A0A8T1RIY9_CARIL</name>
<keyword evidence="2" id="KW-1185">Reference proteome</keyword>
<dbReference type="AlphaFoldDB" id="A0A8T1RIY9"/>
<evidence type="ECO:0000313" key="2">
    <source>
        <dbReference type="Proteomes" id="UP000811609"/>
    </source>
</evidence>
<dbReference type="Proteomes" id="UP000811609">
    <property type="component" value="Chromosome 1"/>
</dbReference>
<dbReference type="EMBL" id="CM031809">
    <property type="protein sequence ID" value="KAG6667037.1"/>
    <property type="molecule type" value="Genomic_DNA"/>
</dbReference>
<gene>
    <name evidence="1" type="ORF">CIPAW_01G073100</name>
</gene>
<comment type="caution">
    <text evidence="1">The sequence shown here is derived from an EMBL/GenBank/DDBJ whole genome shotgun (WGS) entry which is preliminary data.</text>
</comment>
<accession>A0A8T1RIY9</accession>
<protein>
    <submittedName>
        <fullName evidence="1">Uncharacterized protein</fullName>
    </submittedName>
</protein>
<reference evidence="1" key="1">
    <citation type="submission" date="2020-12" db="EMBL/GenBank/DDBJ databases">
        <title>WGS assembly of Carya illinoinensis cv. Pawnee.</title>
        <authorList>
            <person name="Platts A."/>
            <person name="Shu S."/>
            <person name="Wright S."/>
            <person name="Barry K."/>
            <person name="Edger P."/>
            <person name="Pires J.C."/>
            <person name="Schmutz J."/>
        </authorList>
    </citation>
    <scope>NUCLEOTIDE SEQUENCE</scope>
    <source>
        <tissue evidence="1">Leaf</tissue>
    </source>
</reference>